<keyword evidence="3 5" id="KW-1133">Transmembrane helix</keyword>
<keyword evidence="4 5" id="KW-0472">Membrane</keyword>
<name>A0A8J7SSW9_9RHOB</name>
<dbReference type="PANTHER" id="PTHR37955">
    <property type="entry name" value="TELLURITE RESISTANCE PROTEIN TEHA"/>
    <property type="match status" value="1"/>
</dbReference>
<comment type="subcellular location">
    <subcellularLocation>
        <location evidence="1">Membrane</location>
        <topology evidence="1">Multi-pass membrane protein</topology>
    </subcellularLocation>
</comment>
<evidence type="ECO:0000313" key="7">
    <source>
        <dbReference type="Proteomes" id="UP000619033"/>
    </source>
</evidence>
<dbReference type="PANTHER" id="PTHR37955:SF1">
    <property type="entry name" value="DEP DOMAIN-CONTAINING PROTEIN"/>
    <property type="match status" value="1"/>
</dbReference>
<comment type="caution">
    <text evidence="6">The sequence shown here is derived from an EMBL/GenBank/DDBJ whole genome shotgun (WGS) entry which is preliminary data.</text>
</comment>
<feature type="transmembrane region" description="Helical" evidence="5">
    <location>
        <begin position="63"/>
        <end position="80"/>
    </location>
</feature>
<dbReference type="GO" id="GO:0005886">
    <property type="term" value="C:plasma membrane"/>
    <property type="evidence" value="ECO:0007669"/>
    <property type="project" value="TreeGrafter"/>
</dbReference>
<proteinExistence type="predicted"/>
<dbReference type="Proteomes" id="UP000619033">
    <property type="component" value="Unassembled WGS sequence"/>
</dbReference>
<reference evidence="6" key="1">
    <citation type="submission" date="2021-01" db="EMBL/GenBank/DDBJ databases">
        <title>Genome seq and assembly of Tabrizicola sp. KVB23.</title>
        <authorList>
            <person name="Chhetri G."/>
        </authorList>
    </citation>
    <scope>NUCLEOTIDE SEQUENCE</scope>
    <source>
        <strain evidence="6">KVB23</strain>
    </source>
</reference>
<dbReference type="RefSeq" id="WP_202659199.1">
    <property type="nucleotide sequence ID" value="NZ_JAESVP010000003.1"/>
</dbReference>
<keyword evidence="2 5" id="KW-0812">Transmembrane</keyword>
<feature type="transmembrane region" description="Helical" evidence="5">
    <location>
        <begin position="294"/>
        <end position="316"/>
    </location>
</feature>
<dbReference type="InterPro" id="IPR052951">
    <property type="entry name" value="Tellurite_res_ion_channel"/>
</dbReference>
<feature type="transmembrane region" description="Helical" evidence="5">
    <location>
        <begin position="127"/>
        <end position="148"/>
    </location>
</feature>
<feature type="transmembrane region" description="Helical" evidence="5">
    <location>
        <begin position="101"/>
        <end position="121"/>
    </location>
</feature>
<feature type="transmembrane region" description="Helical" evidence="5">
    <location>
        <begin position="186"/>
        <end position="206"/>
    </location>
</feature>
<dbReference type="CDD" id="cd09322">
    <property type="entry name" value="TDT_TehA_like"/>
    <property type="match status" value="1"/>
</dbReference>
<dbReference type="GO" id="GO:0046583">
    <property type="term" value="F:monoatomic cation efflux transmembrane transporter activity"/>
    <property type="evidence" value="ECO:0007669"/>
    <property type="project" value="TreeGrafter"/>
</dbReference>
<organism evidence="6 7">
    <name type="scientific">Fuscibacter oryzae</name>
    <dbReference type="NCBI Taxonomy" id="2803939"/>
    <lineage>
        <taxon>Bacteria</taxon>
        <taxon>Pseudomonadati</taxon>
        <taxon>Pseudomonadota</taxon>
        <taxon>Alphaproteobacteria</taxon>
        <taxon>Rhodobacterales</taxon>
        <taxon>Paracoccaceae</taxon>
        <taxon>Fuscibacter</taxon>
    </lineage>
</organism>
<dbReference type="Gene3D" id="1.50.10.150">
    <property type="entry name" value="Voltage-dependent anion channel"/>
    <property type="match status" value="1"/>
</dbReference>
<keyword evidence="7" id="KW-1185">Reference proteome</keyword>
<feature type="transmembrane region" description="Helical" evidence="5">
    <location>
        <begin position="270"/>
        <end position="288"/>
    </location>
</feature>
<dbReference type="AlphaFoldDB" id="A0A8J7SSW9"/>
<accession>A0A8J7SSW9</accession>
<feature type="transmembrane region" description="Helical" evidence="5">
    <location>
        <begin position="242"/>
        <end position="263"/>
    </location>
</feature>
<dbReference type="InterPro" id="IPR038665">
    <property type="entry name" value="Voltage-dep_anion_channel_sf"/>
</dbReference>
<dbReference type="EMBL" id="JAESVP010000003">
    <property type="protein sequence ID" value="MBL4928025.1"/>
    <property type="molecule type" value="Genomic_DNA"/>
</dbReference>
<dbReference type="Pfam" id="PF03595">
    <property type="entry name" value="SLAC1"/>
    <property type="match status" value="1"/>
</dbReference>
<evidence type="ECO:0000256" key="1">
    <source>
        <dbReference type="ARBA" id="ARBA00004141"/>
    </source>
</evidence>
<evidence type="ECO:0000313" key="6">
    <source>
        <dbReference type="EMBL" id="MBL4928025.1"/>
    </source>
</evidence>
<evidence type="ECO:0000256" key="2">
    <source>
        <dbReference type="ARBA" id="ARBA00022692"/>
    </source>
</evidence>
<evidence type="ECO:0000256" key="3">
    <source>
        <dbReference type="ARBA" id="ARBA00022989"/>
    </source>
</evidence>
<feature type="transmembrane region" description="Helical" evidence="5">
    <location>
        <begin position="218"/>
        <end position="236"/>
    </location>
</feature>
<gene>
    <name evidence="6" type="ORF">JI744_07905</name>
</gene>
<evidence type="ECO:0000256" key="4">
    <source>
        <dbReference type="ARBA" id="ARBA00023136"/>
    </source>
</evidence>
<feature type="transmembrane region" description="Helical" evidence="5">
    <location>
        <begin position="160"/>
        <end position="180"/>
    </location>
</feature>
<protein>
    <submittedName>
        <fullName evidence="6">Tellurium resistance protein</fullName>
    </submittedName>
</protein>
<evidence type="ECO:0000256" key="5">
    <source>
        <dbReference type="SAM" id="Phobius"/>
    </source>
</evidence>
<dbReference type="InterPro" id="IPR004695">
    <property type="entry name" value="SLAC1/Mae1/Ssu1/TehA"/>
</dbReference>
<sequence>MSQAPQIDRRPKRFPPPEFPPRRAALFAKTPPAVFPVVLGLLGLGLALRRGLAGTALAEPLEALNGGLLGLWLFAVLALLGKVLRRPGVVVQDLRVLPGRAGLAAATMSGMVAASLILPFVPGLAVGLALVSLTLHAVLAGLLIATLLQMPPEAREVNPTWHLSFVGFIVGAVPLALAGWTGVAQAILMVTLVAAAVIWAVSLAQLIRRIPPAPLRPLLAIHLSPAALFATVASLLGQPVLAQAFAAFGAVILLALVIFARWITLAGFSAMWGALTFPLAAYASALIVTGGGFALPGLAVLVAATLLIPPIAWNVLKLWPGGRLAARTNAAEA</sequence>